<comment type="caution">
    <text evidence="1">The sequence shown here is derived from an EMBL/GenBank/DDBJ whole genome shotgun (WGS) entry which is preliminary data.</text>
</comment>
<name>A0A2T9XCV9_9CREN</name>
<reference evidence="1 2" key="1">
    <citation type="journal article" date="2015" name="Appl. Environ. Microbiol.">
        <title>Nanoarchaeota, Their Sulfolobales Host, and Nanoarchaeota Virus Distribution across Yellowstone National Park Hot Springs.</title>
        <authorList>
            <person name="Munson-McGee J.H."/>
            <person name="Field E.K."/>
            <person name="Bateson M."/>
            <person name="Rooney C."/>
            <person name="Stepanauskas R."/>
            <person name="Young M.J."/>
        </authorList>
    </citation>
    <scope>NUCLEOTIDE SEQUENCE [LARGE SCALE GENOMIC DNA]</scope>
    <source>
        <strain evidence="1">SCGC AC-742_N10</strain>
    </source>
</reference>
<dbReference type="EMBL" id="QEFD01000003">
    <property type="protein sequence ID" value="PVU77931.1"/>
    <property type="molecule type" value="Genomic_DNA"/>
</dbReference>
<dbReference type="AlphaFoldDB" id="A0A2T9XCV9"/>
<protein>
    <submittedName>
        <fullName evidence="1">Uncharacterized protein</fullName>
    </submittedName>
</protein>
<organism evidence="1 2">
    <name type="scientific">Acidianus hospitalis</name>
    <dbReference type="NCBI Taxonomy" id="563177"/>
    <lineage>
        <taxon>Archaea</taxon>
        <taxon>Thermoproteota</taxon>
        <taxon>Thermoprotei</taxon>
        <taxon>Sulfolobales</taxon>
        <taxon>Sulfolobaceae</taxon>
        <taxon>Acidianus</taxon>
    </lineage>
</organism>
<gene>
    <name evidence="1" type="ORF">DDW13_00050</name>
</gene>
<accession>A0A2T9XCV9</accession>
<dbReference type="Proteomes" id="UP000245638">
    <property type="component" value="Unassembled WGS sequence"/>
</dbReference>
<proteinExistence type="predicted"/>
<evidence type="ECO:0000313" key="1">
    <source>
        <dbReference type="EMBL" id="PVU77931.1"/>
    </source>
</evidence>
<feature type="non-terminal residue" evidence="1">
    <location>
        <position position="1"/>
    </location>
</feature>
<evidence type="ECO:0000313" key="2">
    <source>
        <dbReference type="Proteomes" id="UP000245638"/>
    </source>
</evidence>
<sequence length="390" mass="42586">SLIGAAIYITGGKILIQTFAIPFNTSQVIRNKGFTSVIQFKDPITVKSITETCTVSHIPEPSSRPCGCAIIEVTPHILGWYPNNSSVAPIAIATFVGPTIREFSAYLHATILNAESHEYYVGFYISQPTTSPGRLKIPGPSITLDDANFVVKAYNGSCVNPSLSKPVNSIQIYMLGQVAWINWTVCMISPYCYFNPSGSRLLCYYYQVMITRIVVCKSDCAVAPKLYVNTTYINSCENNRCNGGGGGWGGHPPVTESNLASLSKYLPAPVNFTDLIKKACLSYCQHCCVCSISLFHTYTGMGIGINVGALVAVASAFYPDLAPLIPYFSTINIAVGWKCSTVQISSVTLSLRNLYSGSRLLLYYSNQTDEYCICGNYYQLPPNVYVANYT</sequence>